<evidence type="ECO:0000313" key="4">
    <source>
        <dbReference type="EMBL" id="RVX67760.1"/>
    </source>
</evidence>
<comment type="similarity">
    <text evidence="1 3">Belongs to the short-chain dehydrogenases/reductases (SDR) family.</text>
</comment>
<dbReference type="InterPro" id="IPR036291">
    <property type="entry name" value="NAD(P)-bd_dom_sf"/>
</dbReference>
<evidence type="ECO:0000256" key="3">
    <source>
        <dbReference type="RuleBase" id="RU000363"/>
    </source>
</evidence>
<dbReference type="Gene3D" id="3.40.50.720">
    <property type="entry name" value="NAD(P)-binding Rossmann-like Domain"/>
    <property type="match status" value="1"/>
</dbReference>
<comment type="caution">
    <text evidence="4">The sequence shown here is derived from an EMBL/GenBank/DDBJ whole genome shotgun (WGS) entry which is preliminary data.</text>
</comment>
<dbReference type="EMBL" id="NAJM01000045">
    <property type="protein sequence ID" value="RVX67760.1"/>
    <property type="molecule type" value="Genomic_DNA"/>
</dbReference>
<dbReference type="PANTHER" id="PTHR43180">
    <property type="entry name" value="3-OXOACYL-(ACYL-CARRIER-PROTEIN) REDUCTASE (AFU_ORTHOLOGUE AFUA_6G11210)"/>
    <property type="match status" value="1"/>
</dbReference>
<sequence>MAHLNSATQHLDGYTVIVTGGANGIGAAIVRHYASLGANVVIADLPSAEGAARALMTDFPDVKRLLFIPVNITIWEQVNHLFRTSKSYFGRVDIVVANAGIMETKRFFDFAVDEAGDLMEDRGLARVIDVNLKGTMNTLRLAAFYMKSNPASLAGSTGSIVLISSTSGFFGGTAVVSYIASKHGVIGLLRSSQTAAQQFNIRINAVAPFITPTFITEGYSERYKERGLPLNTPEGVADVIVNASLEAGSTGKCYLVAGGVTKEIEQSRNQAIASYMGADVKSALDKAKEFFDEIGGYPLPKPRV</sequence>
<dbReference type="InterPro" id="IPR002347">
    <property type="entry name" value="SDR_fam"/>
</dbReference>
<dbReference type="AlphaFoldDB" id="A0A438MXT8"/>
<organism evidence="4 5">
    <name type="scientific">Exophiala mesophila</name>
    <name type="common">Black yeast-like fungus</name>
    <dbReference type="NCBI Taxonomy" id="212818"/>
    <lineage>
        <taxon>Eukaryota</taxon>
        <taxon>Fungi</taxon>
        <taxon>Dikarya</taxon>
        <taxon>Ascomycota</taxon>
        <taxon>Pezizomycotina</taxon>
        <taxon>Eurotiomycetes</taxon>
        <taxon>Chaetothyriomycetidae</taxon>
        <taxon>Chaetothyriales</taxon>
        <taxon>Herpotrichiellaceae</taxon>
        <taxon>Exophiala</taxon>
    </lineage>
</organism>
<dbReference type="SUPFAM" id="SSF51735">
    <property type="entry name" value="NAD(P)-binding Rossmann-fold domains"/>
    <property type="match status" value="1"/>
</dbReference>
<evidence type="ECO:0008006" key="6">
    <source>
        <dbReference type="Google" id="ProtNLM"/>
    </source>
</evidence>
<dbReference type="OrthoDB" id="5371740at2759"/>
<evidence type="ECO:0000256" key="1">
    <source>
        <dbReference type="ARBA" id="ARBA00006484"/>
    </source>
</evidence>
<gene>
    <name evidence="4" type="ORF">B0A52_07883</name>
</gene>
<evidence type="ECO:0000256" key="2">
    <source>
        <dbReference type="ARBA" id="ARBA00023002"/>
    </source>
</evidence>
<name>A0A438MXT8_EXOME</name>
<accession>A0A438MXT8</accession>
<protein>
    <recommendedName>
        <fullName evidence="6">NAD(P)-binding protein</fullName>
    </recommendedName>
</protein>
<evidence type="ECO:0000313" key="5">
    <source>
        <dbReference type="Proteomes" id="UP000288859"/>
    </source>
</evidence>
<dbReference type="VEuPathDB" id="FungiDB:PV10_08732"/>
<dbReference type="GO" id="GO:0016491">
    <property type="term" value="F:oxidoreductase activity"/>
    <property type="evidence" value="ECO:0007669"/>
    <property type="project" value="UniProtKB-KW"/>
</dbReference>
<keyword evidence="2" id="KW-0560">Oxidoreductase</keyword>
<dbReference type="Pfam" id="PF00106">
    <property type="entry name" value="adh_short"/>
    <property type="match status" value="1"/>
</dbReference>
<dbReference type="Proteomes" id="UP000288859">
    <property type="component" value="Unassembled WGS sequence"/>
</dbReference>
<reference evidence="4 5" key="1">
    <citation type="submission" date="2017-03" db="EMBL/GenBank/DDBJ databases">
        <title>Genomes of endolithic fungi from Antarctica.</title>
        <authorList>
            <person name="Coleine C."/>
            <person name="Masonjones S."/>
            <person name="Stajich J.E."/>
        </authorList>
    </citation>
    <scope>NUCLEOTIDE SEQUENCE [LARGE SCALE GENOMIC DNA]</scope>
    <source>
        <strain evidence="4 5">CCFEE 6314</strain>
    </source>
</reference>
<dbReference type="PANTHER" id="PTHR43180:SF63">
    <property type="entry name" value="DEHYDROGENASE_REDUCTASE FAMILY PROTEIN, PUTATIVE (AFU_ORTHOLOGUE AFUA_6G03520)-RELATED"/>
    <property type="match status" value="1"/>
</dbReference>
<dbReference type="PRINTS" id="PR00080">
    <property type="entry name" value="SDRFAMILY"/>
</dbReference>
<proteinExistence type="inferred from homology"/>
<dbReference type="PRINTS" id="PR00081">
    <property type="entry name" value="GDHRDH"/>
</dbReference>